<dbReference type="Proteomes" id="UP001595647">
    <property type="component" value="Unassembled WGS sequence"/>
</dbReference>
<proteinExistence type="predicted"/>
<evidence type="ECO:0000313" key="9">
    <source>
        <dbReference type="Proteomes" id="UP001595647"/>
    </source>
</evidence>
<feature type="domain" description="Response regulatory" evidence="6">
    <location>
        <begin position="6"/>
        <end position="121"/>
    </location>
</feature>
<dbReference type="InterPro" id="IPR001789">
    <property type="entry name" value="Sig_transdc_resp-reg_receiver"/>
</dbReference>
<feature type="DNA-binding region" description="OmpR/PhoB-type" evidence="5">
    <location>
        <begin position="135"/>
        <end position="232"/>
    </location>
</feature>
<keyword evidence="1 4" id="KW-0597">Phosphoprotein</keyword>
<gene>
    <name evidence="8" type="ORF">ACFOHV_06205</name>
</gene>
<dbReference type="Gene3D" id="3.40.50.2300">
    <property type="match status" value="1"/>
</dbReference>
<dbReference type="PROSITE" id="PS50110">
    <property type="entry name" value="RESPONSE_REGULATORY"/>
    <property type="match status" value="1"/>
</dbReference>
<dbReference type="CDD" id="cd00383">
    <property type="entry name" value="trans_reg_C"/>
    <property type="match status" value="1"/>
</dbReference>
<evidence type="ECO:0000256" key="3">
    <source>
        <dbReference type="ARBA" id="ARBA00023125"/>
    </source>
</evidence>
<feature type="domain" description="OmpR/PhoB-type" evidence="7">
    <location>
        <begin position="135"/>
        <end position="232"/>
    </location>
</feature>
<dbReference type="Gene3D" id="1.10.10.10">
    <property type="entry name" value="Winged helix-like DNA-binding domain superfamily/Winged helix DNA-binding domain"/>
    <property type="match status" value="1"/>
</dbReference>
<keyword evidence="2" id="KW-0902">Two-component regulatory system</keyword>
<dbReference type="Pfam" id="PF00486">
    <property type="entry name" value="Trans_reg_C"/>
    <property type="match status" value="1"/>
</dbReference>
<dbReference type="InterPro" id="IPR036388">
    <property type="entry name" value="WH-like_DNA-bd_sf"/>
</dbReference>
<evidence type="ECO:0000259" key="6">
    <source>
        <dbReference type="PROSITE" id="PS50110"/>
    </source>
</evidence>
<evidence type="ECO:0000313" key="8">
    <source>
        <dbReference type="EMBL" id="MFC3162869.1"/>
    </source>
</evidence>
<protein>
    <submittedName>
        <fullName evidence="8">Winged-helix domain-containing protein</fullName>
    </submittedName>
</protein>
<dbReference type="InterPro" id="IPR011006">
    <property type="entry name" value="CheY-like_superfamily"/>
</dbReference>
<keyword evidence="3 5" id="KW-0238">DNA-binding</keyword>
<comment type="caution">
    <text evidence="8">The sequence shown here is derived from an EMBL/GenBank/DDBJ whole genome shotgun (WGS) entry which is preliminary data.</text>
</comment>
<dbReference type="SUPFAM" id="SSF52172">
    <property type="entry name" value="CheY-like"/>
    <property type="match status" value="1"/>
</dbReference>
<sequence>MLSHGHILIYTADAELFLLIEYILEVEGFSVRLCTDREELLTLAAVERPSAVLIDCSGSHVDAPTLCRSINRAADGRVRIAAFAQARWDECGRDLNAVGVDLVICRPIEPRRLLAFLGDIRKDVTADCRPHTRPEQSYSHADIEINVARVRVTRKGHPVRLSALQFRLLLYLMKTPQAVHSREELITAGWPPDVEVEPRTVDVHIGHIRRALNRYGPEVIRTVRSVGYSLDMFSSE</sequence>
<dbReference type="InterPro" id="IPR001867">
    <property type="entry name" value="OmpR/PhoB-type_DNA-bd"/>
</dbReference>
<dbReference type="SMART" id="SM00862">
    <property type="entry name" value="Trans_reg_C"/>
    <property type="match status" value="1"/>
</dbReference>
<dbReference type="PROSITE" id="PS51755">
    <property type="entry name" value="OMPR_PHOB"/>
    <property type="match status" value="1"/>
</dbReference>
<feature type="modified residue" description="4-aspartylphosphate" evidence="4">
    <location>
        <position position="55"/>
    </location>
</feature>
<keyword evidence="9" id="KW-1185">Reference proteome</keyword>
<evidence type="ECO:0000256" key="2">
    <source>
        <dbReference type="ARBA" id="ARBA00023012"/>
    </source>
</evidence>
<dbReference type="SUPFAM" id="SSF46894">
    <property type="entry name" value="C-terminal effector domain of the bipartite response regulators"/>
    <property type="match status" value="1"/>
</dbReference>
<dbReference type="RefSeq" id="WP_182307835.1">
    <property type="nucleotide sequence ID" value="NZ_JBHRTG010000006.1"/>
</dbReference>
<evidence type="ECO:0000259" key="7">
    <source>
        <dbReference type="PROSITE" id="PS51755"/>
    </source>
</evidence>
<accession>A0ABV7HWY1</accession>
<reference evidence="9" key="1">
    <citation type="journal article" date="2019" name="Int. J. Syst. Evol. Microbiol.">
        <title>The Global Catalogue of Microorganisms (GCM) 10K type strain sequencing project: providing services to taxonomists for standard genome sequencing and annotation.</title>
        <authorList>
            <consortium name="The Broad Institute Genomics Platform"/>
            <consortium name="The Broad Institute Genome Sequencing Center for Infectious Disease"/>
            <person name="Wu L."/>
            <person name="Ma J."/>
        </authorList>
    </citation>
    <scope>NUCLEOTIDE SEQUENCE [LARGE SCALE GENOMIC DNA]</scope>
    <source>
        <strain evidence="9">KCTC 52231</strain>
    </source>
</reference>
<dbReference type="PANTHER" id="PTHR48111:SF40">
    <property type="entry name" value="PHOSPHATE REGULON TRANSCRIPTIONAL REGULATORY PROTEIN PHOB"/>
    <property type="match status" value="1"/>
</dbReference>
<dbReference type="PANTHER" id="PTHR48111">
    <property type="entry name" value="REGULATOR OF RPOS"/>
    <property type="match status" value="1"/>
</dbReference>
<organism evidence="8 9">
    <name type="scientific">Ciceribacter thiooxidans</name>
    <dbReference type="NCBI Taxonomy" id="1969821"/>
    <lineage>
        <taxon>Bacteria</taxon>
        <taxon>Pseudomonadati</taxon>
        <taxon>Pseudomonadota</taxon>
        <taxon>Alphaproteobacteria</taxon>
        <taxon>Hyphomicrobiales</taxon>
        <taxon>Rhizobiaceae</taxon>
        <taxon>Ciceribacter</taxon>
    </lineage>
</organism>
<evidence type="ECO:0000256" key="5">
    <source>
        <dbReference type="PROSITE-ProRule" id="PRU01091"/>
    </source>
</evidence>
<dbReference type="InterPro" id="IPR016032">
    <property type="entry name" value="Sig_transdc_resp-reg_C-effctor"/>
</dbReference>
<dbReference type="EMBL" id="JBHRTG010000006">
    <property type="protein sequence ID" value="MFC3162869.1"/>
    <property type="molecule type" value="Genomic_DNA"/>
</dbReference>
<dbReference type="InterPro" id="IPR039420">
    <property type="entry name" value="WalR-like"/>
</dbReference>
<evidence type="ECO:0000256" key="4">
    <source>
        <dbReference type="PROSITE-ProRule" id="PRU00169"/>
    </source>
</evidence>
<name>A0ABV7HWY1_9HYPH</name>
<evidence type="ECO:0000256" key="1">
    <source>
        <dbReference type="ARBA" id="ARBA00022553"/>
    </source>
</evidence>